<reference evidence="1 2" key="1">
    <citation type="submission" date="2018-11" db="EMBL/GenBank/DDBJ databases">
        <authorList>
            <consortium name="Pathogen Informatics"/>
        </authorList>
    </citation>
    <scope>NUCLEOTIDE SEQUENCE [LARGE SCALE GENOMIC DNA]</scope>
</reference>
<accession>A0A3P7P8R8</accession>
<dbReference type="EMBL" id="UYRU01066768">
    <property type="protein sequence ID" value="VDN16699.1"/>
    <property type="molecule type" value="Genomic_DNA"/>
</dbReference>
<evidence type="ECO:0000313" key="1">
    <source>
        <dbReference type="EMBL" id="VDN16699.1"/>
    </source>
</evidence>
<gene>
    <name evidence="1" type="ORF">DILT_LOCUS12530</name>
</gene>
<dbReference type="AlphaFoldDB" id="A0A3P7P8R8"/>
<keyword evidence="2" id="KW-1185">Reference proteome</keyword>
<organism evidence="1 2">
    <name type="scientific">Dibothriocephalus latus</name>
    <name type="common">Fish tapeworm</name>
    <name type="synonym">Diphyllobothrium latum</name>
    <dbReference type="NCBI Taxonomy" id="60516"/>
    <lineage>
        <taxon>Eukaryota</taxon>
        <taxon>Metazoa</taxon>
        <taxon>Spiralia</taxon>
        <taxon>Lophotrochozoa</taxon>
        <taxon>Platyhelminthes</taxon>
        <taxon>Cestoda</taxon>
        <taxon>Eucestoda</taxon>
        <taxon>Diphyllobothriidea</taxon>
        <taxon>Diphyllobothriidae</taxon>
        <taxon>Dibothriocephalus</taxon>
    </lineage>
</organism>
<name>A0A3P7P8R8_DIBLA</name>
<sequence length="120" mass="13058">MPAMRATSGASARVFQAAASITNNNSNSNSPKQCHSCPLPAWSAASSCWRMWTPNRSPCRLPWRPGSESCAVTPNWKILISSSARPWHPAGEESASPPAIFMQLTASLNQSCLLLLYLRK</sequence>
<dbReference type="Proteomes" id="UP000281553">
    <property type="component" value="Unassembled WGS sequence"/>
</dbReference>
<evidence type="ECO:0000313" key="2">
    <source>
        <dbReference type="Proteomes" id="UP000281553"/>
    </source>
</evidence>
<proteinExistence type="predicted"/>
<protein>
    <submittedName>
        <fullName evidence="1">Uncharacterized protein</fullName>
    </submittedName>
</protein>